<dbReference type="EMBL" id="LACB01000260">
    <property type="protein sequence ID" value="KAJ9485558.1"/>
    <property type="molecule type" value="Genomic_DNA"/>
</dbReference>
<feature type="compositionally biased region" description="Basic and acidic residues" evidence="1">
    <location>
        <begin position="76"/>
        <end position="90"/>
    </location>
</feature>
<feature type="compositionally biased region" description="Basic and acidic residues" evidence="1">
    <location>
        <begin position="135"/>
        <end position="144"/>
    </location>
</feature>
<evidence type="ECO:0000313" key="2">
    <source>
        <dbReference type="EMBL" id="KAJ9485558.1"/>
    </source>
</evidence>
<dbReference type="Proteomes" id="UP001227192">
    <property type="component" value="Unassembled WGS sequence"/>
</dbReference>
<evidence type="ECO:0000256" key="1">
    <source>
        <dbReference type="SAM" id="MobiDB-lite"/>
    </source>
</evidence>
<evidence type="ECO:0000313" key="3">
    <source>
        <dbReference type="Proteomes" id="UP001227192"/>
    </source>
</evidence>
<organism evidence="2 3">
    <name type="scientific">Penicillium thymicola</name>
    <dbReference type="NCBI Taxonomy" id="293382"/>
    <lineage>
        <taxon>Eukaryota</taxon>
        <taxon>Fungi</taxon>
        <taxon>Dikarya</taxon>
        <taxon>Ascomycota</taxon>
        <taxon>Pezizomycotina</taxon>
        <taxon>Eurotiomycetes</taxon>
        <taxon>Eurotiomycetidae</taxon>
        <taxon>Eurotiales</taxon>
        <taxon>Aspergillaceae</taxon>
        <taxon>Penicillium</taxon>
    </lineage>
</organism>
<feature type="region of interest" description="Disordered" evidence="1">
    <location>
        <begin position="52"/>
        <end position="144"/>
    </location>
</feature>
<accession>A0AAI9TEB1</accession>
<comment type="caution">
    <text evidence="2">The sequence shown here is derived from an EMBL/GenBank/DDBJ whole genome shotgun (WGS) entry which is preliminary data.</text>
</comment>
<keyword evidence="3" id="KW-1185">Reference proteome</keyword>
<sequence>MTITWNEKADAKLLAGIIATNPTPIDFNALAEYMGDGVTVSALRHRVTRLRAKGEEGRDVSSSVSPVVKKRQRTPKKSDKATAGKAKDADTESGGEGEAAKDEENQAEGVKAKKAKKAKIKHEETKDSFFSSDSIKAEEDSFEI</sequence>
<gene>
    <name evidence="2" type="ORF">VN97_g7805</name>
</gene>
<reference evidence="2" key="2">
    <citation type="journal article" date="2016" name="Fungal Biol.">
        <title>Ochratoxin A production by Penicillium thymicola.</title>
        <authorList>
            <person name="Nguyen H.D.T."/>
            <person name="McMullin D.R."/>
            <person name="Ponomareva E."/>
            <person name="Riley R."/>
            <person name="Pomraning K.R."/>
            <person name="Baker S.E."/>
            <person name="Seifert K.A."/>
        </authorList>
    </citation>
    <scope>NUCLEOTIDE SEQUENCE</scope>
    <source>
        <strain evidence="2">DAOM 180753</strain>
    </source>
</reference>
<protein>
    <submittedName>
        <fullName evidence="2">Uncharacterized protein</fullName>
    </submittedName>
</protein>
<dbReference type="AlphaFoldDB" id="A0AAI9TEB1"/>
<proteinExistence type="predicted"/>
<reference evidence="2" key="1">
    <citation type="submission" date="2015-06" db="EMBL/GenBank/DDBJ databases">
        <authorList>
            <person name="Nguyen H."/>
        </authorList>
    </citation>
    <scope>NUCLEOTIDE SEQUENCE</scope>
    <source>
        <strain evidence="2">DAOM 180753</strain>
    </source>
</reference>
<name>A0AAI9TEB1_PENTH</name>